<feature type="transmembrane region" description="Helical" evidence="2">
    <location>
        <begin position="585"/>
        <end position="604"/>
    </location>
</feature>
<evidence type="ECO:0000256" key="1">
    <source>
        <dbReference type="SAM" id="MobiDB-lite"/>
    </source>
</evidence>
<keyword evidence="2" id="KW-0472">Membrane</keyword>
<feature type="compositionally biased region" description="Low complexity" evidence="1">
    <location>
        <begin position="663"/>
        <end position="677"/>
    </location>
</feature>
<proteinExistence type="predicted"/>
<feature type="transmembrane region" description="Helical" evidence="2">
    <location>
        <begin position="150"/>
        <end position="170"/>
    </location>
</feature>
<dbReference type="PANTHER" id="PTHR11161">
    <property type="entry name" value="O-ACYLTRANSFERASE"/>
    <property type="match status" value="1"/>
</dbReference>
<keyword evidence="2" id="KW-0812">Transmembrane</keyword>
<dbReference type="InParanoid" id="A0A0V0QV31"/>
<feature type="transmembrane region" description="Helical" evidence="2">
    <location>
        <begin position="715"/>
        <end position="733"/>
    </location>
</feature>
<keyword evidence="2" id="KW-1133">Transmembrane helix</keyword>
<feature type="domain" description="Acyltransferase 3" evidence="3">
    <location>
        <begin position="207"/>
        <end position="594"/>
    </location>
</feature>
<name>A0A0V0QV31_PSEPJ</name>
<feature type="transmembrane region" description="Helical" evidence="2">
    <location>
        <begin position="366"/>
        <end position="392"/>
    </location>
</feature>
<evidence type="ECO:0000313" key="5">
    <source>
        <dbReference type="Proteomes" id="UP000054937"/>
    </source>
</evidence>
<feature type="transmembrane region" description="Helical" evidence="2">
    <location>
        <begin position="503"/>
        <end position="525"/>
    </location>
</feature>
<sequence length="1583" mass="186090">MQLYSKENPGAVFQSSNRFISCSAKQAQSIDGYQCCNSLDDGKFFILDWPNQLHNHEYEYLYVPTLKQGVCLPDFCSDQEIEDSLDIINQIFVNMQLDFWLTNGQSEFQLPEQPDNSTTNSSAQANTKAESYNIYFEIEDTEKERVFGRFPILFLVAIFIILAPISLYLLTKWKIIQNKQLKSAFNYDQHTVEFFKGKLGKNNLNVFNLVRIYGVIAVFLIHSYQNQDLASNYHQIVQNAHSTNILMVYFFFQAVDIFLFMGGFFQAISWAKKSALETLSGSFKEVFIGIYQRFLRVWPIFFIILIIYNQIYYHLGSGPIWNLQENELENCDSYMWGNMFFIDNLISVFTWKCFGHSWYISVDFQLYSICLIALWFYSKSLMLFGSLLYNLIFSFDNNIRALDISDLAKFEQFTESSTYYIVGMYFYRKPWSRAPLFVSGLLFGISYQNKSYLFSQNLQKKLQETYLKQFYLFAIGLIVIFLIFFPLPLLYDPQYYSNDIQSLYFFLMPILTISLMLLLVTLMISQYNKNEQGLLNRICNHRITSILAKISFIMYLSHIFVIRYFLYTQLELQEWTPSRIFANFIRNFLISTIVCCIFHIYYEVPISKLIAKKRTQKQKDDQVSTKQSNNPSVKRVFLQNDIQNGDSVVKKVNTDKNEELELKNLNSSKDNKNTNNLQEPVQTHESQNDLQPSDFQFKELDNSNYQFTKQKGFKYLFNTFIVITLILFTYVYFQYNDLVNSDENLLKSQHCSFLCKTCDQKGNCLTCLDPFEKYSDGCQYKEQMLGGDGIIDDENNSIQYDLVLFKKSNGKKHNYHGISNFPIDSYDNKFMAIYHKSGIKQQRWLIDFKNKDNFLGSDNKSKDNLLPSSILTKKGGLFSFLQSENYAFYDYEYLKFIDYNEKSSLMIQIMQKFKSVLINKVMITPRELVFYIDTSDLLNQFIEIADIITDKVKELFETDLISVKFLIDTGYNDFLKYPEFVHILNSSKINYFIVLPQINENDLEEMCENGKDIRDIDRLYNYQQQLNLYSKKQKQQIQNIKSKQNQDSIDIVYVHSCAFKENQSFLNEQIAFQQIDADLVRLLSVWNNQSKPLNDKKKIASNLLFLEQNEHSLKERAANLNKICKLKQYKYKINALGEQKTCFSEFLYEYEDYYPEQEDEDQEGNNENQNEQKQKQYYHDIVFGEEQFNENPDTEYHYDEMVETYGAKCLKGDVPSVQYRYGKYKQRWILLFQGAGQLSDWSYDKCGFEEVASQQANSDKGAAYQQKNANVYNIYRSPLLNEYNMLFMYYCDGSLFQGSSEEPYQYQNKDLWFRGENNTIAYIQHAIKYLGLAESRQIVIYGTSSGGTAVTLWANYIWDEVKKINPYVDIRVIADAGMFMDYKAIDTNRYVYREQILSGFYKVANKKTPPPNKECVEYYSKFDETWKCLFVEYNIQFIKPEIPVLLFQSAYDFINIPRVGKVFCVSQNIDCVMSKLGKKSINKFDLDLCNSHQTQYIHQMRDNIVSKINYMKSIRPSLSAWVIGCLTHDILPYSFSDDFQVPQYSGNTSKKVLYNYLTVKDYSFFEVDPQRYPNNYMCAGKSP</sequence>
<dbReference type="GO" id="GO:0016787">
    <property type="term" value="F:hydrolase activity"/>
    <property type="evidence" value="ECO:0007669"/>
    <property type="project" value="InterPro"/>
</dbReference>
<keyword evidence="5" id="KW-1185">Reference proteome</keyword>
<reference evidence="4 5" key="1">
    <citation type="journal article" date="2015" name="Sci. Rep.">
        <title>Genome of the facultative scuticociliatosis pathogen Pseudocohnilembus persalinus provides insight into its virulence through horizontal gene transfer.</title>
        <authorList>
            <person name="Xiong J."/>
            <person name="Wang G."/>
            <person name="Cheng J."/>
            <person name="Tian M."/>
            <person name="Pan X."/>
            <person name="Warren A."/>
            <person name="Jiang C."/>
            <person name="Yuan D."/>
            <person name="Miao W."/>
        </authorList>
    </citation>
    <scope>NUCLEOTIDE SEQUENCE [LARGE SCALE GENOMIC DNA]</scope>
    <source>
        <strain evidence="4">36N120E</strain>
    </source>
</reference>
<evidence type="ECO:0000313" key="4">
    <source>
        <dbReference type="EMBL" id="KRX06233.1"/>
    </source>
</evidence>
<dbReference type="Pfam" id="PF03283">
    <property type="entry name" value="PAE"/>
    <property type="match status" value="1"/>
</dbReference>
<feature type="transmembrane region" description="Helical" evidence="2">
    <location>
        <begin position="546"/>
        <end position="565"/>
    </location>
</feature>
<comment type="caution">
    <text evidence="4">The sequence shown here is derived from an EMBL/GenBank/DDBJ whole genome shotgun (WGS) entry which is preliminary data.</text>
</comment>
<protein>
    <recommendedName>
        <fullName evidence="3">Acyltransferase 3 domain-containing protein</fullName>
    </recommendedName>
</protein>
<feature type="compositionally biased region" description="Polar residues" evidence="1">
    <location>
        <begin position="678"/>
        <end position="688"/>
    </location>
</feature>
<feature type="transmembrane region" description="Helical" evidence="2">
    <location>
        <begin position="470"/>
        <end position="491"/>
    </location>
</feature>
<dbReference type="PANTHER" id="PTHR11161:SF0">
    <property type="entry name" value="O-ACYLTRANSFERASE LIKE PROTEIN"/>
    <property type="match status" value="1"/>
</dbReference>
<dbReference type="Proteomes" id="UP000054937">
    <property type="component" value="Unassembled WGS sequence"/>
</dbReference>
<dbReference type="EMBL" id="LDAU01000098">
    <property type="protein sequence ID" value="KRX06233.1"/>
    <property type="molecule type" value="Genomic_DNA"/>
</dbReference>
<feature type="transmembrane region" description="Helical" evidence="2">
    <location>
        <begin position="294"/>
        <end position="313"/>
    </location>
</feature>
<evidence type="ECO:0000259" key="3">
    <source>
        <dbReference type="Pfam" id="PF01757"/>
    </source>
</evidence>
<evidence type="ECO:0000256" key="2">
    <source>
        <dbReference type="SAM" id="Phobius"/>
    </source>
</evidence>
<dbReference type="InterPro" id="IPR052728">
    <property type="entry name" value="O2_lipid_transport_reg"/>
</dbReference>
<feature type="transmembrane region" description="Helical" evidence="2">
    <location>
        <begin position="206"/>
        <end position="225"/>
    </location>
</feature>
<feature type="transmembrane region" description="Helical" evidence="2">
    <location>
        <begin position="245"/>
        <end position="265"/>
    </location>
</feature>
<accession>A0A0V0QV31</accession>
<dbReference type="InterPro" id="IPR029058">
    <property type="entry name" value="AB_hydrolase_fold"/>
</dbReference>
<organism evidence="4 5">
    <name type="scientific">Pseudocohnilembus persalinus</name>
    <name type="common">Ciliate</name>
    <dbReference type="NCBI Taxonomy" id="266149"/>
    <lineage>
        <taxon>Eukaryota</taxon>
        <taxon>Sar</taxon>
        <taxon>Alveolata</taxon>
        <taxon>Ciliophora</taxon>
        <taxon>Intramacronucleata</taxon>
        <taxon>Oligohymenophorea</taxon>
        <taxon>Scuticociliatia</taxon>
        <taxon>Philasterida</taxon>
        <taxon>Pseudocohnilembidae</taxon>
        <taxon>Pseudocohnilembus</taxon>
    </lineage>
</organism>
<feature type="region of interest" description="Disordered" evidence="1">
    <location>
        <begin position="662"/>
        <end position="688"/>
    </location>
</feature>
<gene>
    <name evidence="4" type="ORF">PPERSA_06115</name>
</gene>
<dbReference type="InterPro" id="IPR002656">
    <property type="entry name" value="Acyl_transf_3_dom"/>
</dbReference>
<dbReference type="Pfam" id="PF01757">
    <property type="entry name" value="Acyl_transf_3"/>
    <property type="match status" value="1"/>
</dbReference>
<dbReference type="SUPFAM" id="SSF53474">
    <property type="entry name" value="alpha/beta-Hydrolases"/>
    <property type="match status" value="1"/>
</dbReference>
<dbReference type="GO" id="GO:0016747">
    <property type="term" value="F:acyltransferase activity, transferring groups other than amino-acyl groups"/>
    <property type="evidence" value="ECO:0007669"/>
    <property type="project" value="InterPro"/>
</dbReference>
<dbReference type="OrthoDB" id="292729at2759"/>
<dbReference type="InterPro" id="IPR004963">
    <property type="entry name" value="PAE/NOTUM"/>
</dbReference>